<sequence length="344" mass="37069">MELNEEDLRLINALQISPRISWSDAAAVLGVHATTLASRWERLRSSGSAWTTAHLMGDPRNVCLALVDVDCEMRRRPDVTAALAALPDVVTVAEAAGNHDLLLTVITRDLAEFSGQLVPRLKAIPGVTKYRTVLCTRIYTSGHAWRLNVLNRTEQQALRALAGPESAGPLATDTATAPLPESHLALFPLLARDGRASAAEIARVLGRNPATVQRQLGRVLASKLLSFRCEIAQAYSGHPVTCQWAANVPPGRHEAAAAELRGVRNVRFTASTTGRTNFVVSMWLRSLADVLEMEQAIQQRIPGIELVESVVMLTTAKQVGWMLNPDSTATGTVVAPYAGLIPAG</sequence>
<organism evidence="6 7">
    <name type="scientific">Arthrobacter oryzae</name>
    <dbReference type="NCBI Taxonomy" id="409290"/>
    <lineage>
        <taxon>Bacteria</taxon>
        <taxon>Bacillati</taxon>
        <taxon>Actinomycetota</taxon>
        <taxon>Actinomycetes</taxon>
        <taxon>Micrococcales</taxon>
        <taxon>Micrococcaceae</taxon>
        <taxon>Arthrobacter</taxon>
    </lineage>
</organism>
<name>A0A3N0C6E0_9MICC</name>
<dbReference type="GO" id="GO:0043200">
    <property type="term" value="P:response to amino acid"/>
    <property type="evidence" value="ECO:0007669"/>
    <property type="project" value="TreeGrafter"/>
</dbReference>
<dbReference type="SUPFAM" id="SSF54909">
    <property type="entry name" value="Dimeric alpha+beta barrel"/>
    <property type="match status" value="2"/>
</dbReference>
<dbReference type="Pfam" id="PF01037">
    <property type="entry name" value="AsnC_trans_reg"/>
    <property type="match status" value="1"/>
</dbReference>
<evidence type="ECO:0000259" key="4">
    <source>
        <dbReference type="Pfam" id="PF01037"/>
    </source>
</evidence>
<dbReference type="RefSeq" id="WP_123254096.1">
    <property type="nucleotide sequence ID" value="NZ_RBED01000068.1"/>
</dbReference>
<dbReference type="AlphaFoldDB" id="A0A3N0C6E0"/>
<keyword evidence="3" id="KW-0804">Transcription</keyword>
<evidence type="ECO:0000256" key="2">
    <source>
        <dbReference type="ARBA" id="ARBA00023125"/>
    </source>
</evidence>
<evidence type="ECO:0000313" key="7">
    <source>
        <dbReference type="Proteomes" id="UP000273807"/>
    </source>
</evidence>
<dbReference type="SMART" id="SM00344">
    <property type="entry name" value="HTH_ASNC"/>
    <property type="match status" value="1"/>
</dbReference>
<dbReference type="GO" id="GO:0043565">
    <property type="term" value="F:sequence-specific DNA binding"/>
    <property type="evidence" value="ECO:0007669"/>
    <property type="project" value="InterPro"/>
</dbReference>
<dbReference type="Gene3D" id="1.10.10.10">
    <property type="entry name" value="Winged helix-like DNA-binding domain superfamily/Winged helix DNA-binding domain"/>
    <property type="match status" value="1"/>
</dbReference>
<keyword evidence="1" id="KW-0805">Transcription regulation</keyword>
<keyword evidence="2" id="KW-0238">DNA-binding</keyword>
<reference evidence="6 7" key="1">
    <citation type="submission" date="2018-10" db="EMBL/GenBank/DDBJ databases">
        <title>Genome sequencing of Arthrobacter oryzae TNB02.</title>
        <authorList>
            <person name="Cho Y.-J."/>
            <person name="Cho A."/>
            <person name="Kim O.-S."/>
        </authorList>
    </citation>
    <scope>NUCLEOTIDE SEQUENCE [LARGE SCALE GENOMIC DNA]</scope>
    <source>
        <strain evidence="6 7">TNB02</strain>
    </source>
</reference>
<protein>
    <submittedName>
        <fullName evidence="6">Lrp/AsnC family transcriptional regulator</fullName>
    </submittedName>
</protein>
<dbReference type="InterPro" id="IPR036388">
    <property type="entry name" value="WH-like_DNA-bd_sf"/>
</dbReference>
<evidence type="ECO:0000259" key="5">
    <source>
        <dbReference type="Pfam" id="PF13404"/>
    </source>
</evidence>
<dbReference type="Proteomes" id="UP000273807">
    <property type="component" value="Unassembled WGS sequence"/>
</dbReference>
<dbReference type="EMBL" id="RBED01000068">
    <property type="protein sequence ID" value="RNL58579.1"/>
    <property type="molecule type" value="Genomic_DNA"/>
</dbReference>
<feature type="domain" description="HTH asnC-type" evidence="5">
    <location>
        <begin position="7"/>
        <end position="44"/>
    </location>
</feature>
<feature type="domain" description="Transcription regulator AsnC/Lrp ligand binding" evidence="4">
    <location>
        <begin position="68"/>
        <end position="136"/>
    </location>
</feature>
<comment type="caution">
    <text evidence="6">The sequence shown here is derived from an EMBL/GenBank/DDBJ whole genome shotgun (WGS) entry which is preliminary data.</text>
</comment>
<proteinExistence type="predicted"/>
<gene>
    <name evidence="6" type="ORF">D7003_03515</name>
</gene>
<dbReference type="InterPro" id="IPR019887">
    <property type="entry name" value="Tscrpt_reg_AsnC/Lrp_C"/>
</dbReference>
<dbReference type="GO" id="GO:0005829">
    <property type="term" value="C:cytosol"/>
    <property type="evidence" value="ECO:0007669"/>
    <property type="project" value="TreeGrafter"/>
</dbReference>
<evidence type="ECO:0000313" key="6">
    <source>
        <dbReference type="EMBL" id="RNL58579.1"/>
    </source>
</evidence>
<dbReference type="InterPro" id="IPR000485">
    <property type="entry name" value="AsnC-type_HTH_dom"/>
</dbReference>
<dbReference type="InterPro" id="IPR019888">
    <property type="entry name" value="Tscrpt_reg_AsnC-like"/>
</dbReference>
<dbReference type="Gene3D" id="3.30.70.920">
    <property type="match status" value="2"/>
</dbReference>
<keyword evidence="7" id="KW-1185">Reference proteome</keyword>
<evidence type="ECO:0000256" key="1">
    <source>
        <dbReference type="ARBA" id="ARBA00023015"/>
    </source>
</evidence>
<accession>A0A3N0C6E0</accession>
<dbReference type="InterPro" id="IPR011008">
    <property type="entry name" value="Dimeric_a/b-barrel"/>
</dbReference>
<dbReference type="PANTHER" id="PTHR30154:SF34">
    <property type="entry name" value="TRANSCRIPTIONAL REGULATOR AZLB"/>
    <property type="match status" value="1"/>
</dbReference>
<dbReference type="PANTHER" id="PTHR30154">
    <property type="entry name" value="LEUCINE-RESPONSIVE REGULATORY PROTEIN"/>
    <property type="match status" value="1"/>
</dbReference>
<dbReference type="OrthoDB" id="4050641at2"/>
<evidence type="ECO:0000256" key="3">
    <source>
        <dbReference type="ARBA" id="ARBA00023163"/>
    </source>
</evidence>
<dbReference type="Pfam" id="PF13404">
    <property type="entry name" value="HTH_AsnC-type"/>
    <property type="match status" value="1"/>
</dbReference>